<organism evidence="2 3">
    <name type="scientific">Cupriavidus malaysiensis</name>
    <dbReference type="NCBI Taxonomy" id="367825"/>
    <lineage>
        <taxon>Bacteria</taxon>
        <taxon>Pseudomonadati</taxon>
        <taxon>Pseudomonadota</taxon>
        <taxon>Betaproteobacteria</taxon>
        <taxon>Burkholderiales</taxon>
        <taxon>Burkholderiaceae</taxon>
        <taxon>Cupriavidus</taxon>
    </lineage>
</organism>
<protein>
    <recommendedName>
        <fullName evidence="4">HNH endonuclease</fullName>
    </recommendedName>
</protein>
<evidence type="ECO:0008006" key="4">
    <source>
        <dbReference type="Google" id="ProtNLM"/>
    </source>
</evidence>
<dbReference type="EMBL" id="CP017754">
    <property type="protein sequence ID" value="AOZ05912.1"/>
    <property type="molecule type" value="Genomic_DNA"/>
</dbReference>
<reference evidence="2 3" key="1">
    <citation type="submission" date="2016-10" db="EMBL/GenBank/DDBJ databases">
        <title>Complete genome sequences of three Cupriavidus strains isolated from various Malaysian environments.</title>
        <authorList>
            <person name="Abdullah A.A.-A."/>
            <person name="Shafie N.A.H."/>
            <person name="Lau N.S."/>
        </authorList>
    </citation>
    <scope>NUCLEOTIDE SEQUENCE [LARGE SCALE GENOMIC DNA]</scope>
    <source>
        <strain evidence="2 3">USMAA1020</strain>
    </source>
</reference>
<name>A0A1D9I1E1_9BURK</name>
<dbReference type="Gene3D" id="1.10.30.50">
    <property type="match status" value="1"/>
</dbReference>
<dbReference type="Proteomes" id="UP000177515">
    <property type="component" value="Chromosome 1"/>
</dbReference>
<accession>A0A1D9I1E1</accession>
<evidence type="ECO:0000313" key="2">
    <source>
        <dbReference type="EMBL" id="AOZ05912.1"/>
    </source>
</evidence>
<gene>
    <name evidence="2" type="ORF">BKK80_08810</name>
</gene>
<keyword evidence="3" id="KW-1185">Reference proteome</keyword>
<feature type="region of interest" description="Disordered" evidence="1">
    <location>
        <begin position="355"/>
        <end position="379"/>
    </location>
</feature>
<proteinExistence type="predicted"/>
<sequence length="466" mass="52101">MGSMFKRPTSLTVFDHDEPYEDLYDPADHEDQPVEVPPVKVEPGSLQDLLFSQLVEGLRASMRHTEPWMVRYLADQQSGVCAYCGLTLSVTGSRVDGAPRAMADLLVPLALGGTALEENRVLCCAECQNDKGGRDWLAFGRATDPVKLLARRREALLDGANHVLPLSVKGTDAAMHALRQRWAFPRFRVLAQAFGEVGYFGWDLRSLPNERGGAVRLRLRFEFGARDVSQGRFALFEVPLDRWYEAAWALVEENAVLVRPSMTDRERTAFPSFSPSSLALEERERLAPGGWHEHYARWHILLTGERWVQEARRVARWSVQAKPGQRVVEEQRRRTLREKPVNDALAGLAQRLEDVRTGKAEPAAPRAERSVRSPGESAPLYRPLNPELAHRQDAIVARHAEFLDALREGKPLPVREHEVVPVAPVAVEPVRAPLPMDVQDRLAALRERLLNPTSQATATGRMGGAA</sequence>
<evidence type="ECO:0000256" key="1">
    <source>
        <dbReference type="SAM" id="MobiDB-lite"/>
    </source>
</evidence>
<evidence type="ECO:0000313" key="3">
    <source>
        <dbReference type="Proteomes" id="UP000177515"/>
    </source>
</evidence>